<name>A0AAN6UDU5_9PEZI</name>
<dbReference type="Proteomes" id="UP001304895">
    <property type="component" value="Unassembled WGS sequence"/>
</dbReference>
<comment type="caution">
    <text evidence="1">The sequence shown here is derived from an EMBL/GenBank/DDBJ whole genome shotgun (WGS) entry which is preliminary data.</text>
</comment>
<accession>A0AAN6UDU5</accession>
<evidence type="ECO:0000313" key="2">
    <source>
        <dbReference type="Proteomes" id="UP001304895"/>
    </source>
</evidence>
<sequence length="166" mass="18112">MVGSLLSSLVPSKTHARQTRLYSSTLADCIPSWAHCTVIPPASRYAWRRRGLWRQPACPALVHCSRGIWALPRSKGPYLDCIQGWMSAGRSHLGRRRLAKPAIAMVLFGSAGRNGYSVLADGTSPGIRSPVVAVVVVGPDGMAAAWGRAASYISRMRPWLERQACW</sequence>
<gene>
    <name evidence="1" type="ORF">BT67DRAFT_163546</name>
</gene>
<evidence type="ECO:0000313" key="1">
    <source>
        <dbReference type="EMBL" id="KAK4131173.1"/>
    </source>
</evidence>
<reference evidence="1" key="2">
    <citation type="submission" date="2023-05" db="EMBL/GenBank/DDBJ databases">
        <authorList>
            <consortium name="Lawrence Berkeley National Laboratory"/>
            <person name="Steindorff A."/>
            <person name="Hensen N."/>
            <person name="Bonometti L."/>
            <person name="Westerberg I."/>
            <person name="Brannstrom I.O."/>
            <person name="Guillou S."/>
            <person name="Cros-Aarteil S."/>
            <person name="Calhoun S."/>
            <person name="Haridas S."/>
            <person name="Kuo A."/>
            <person name="Mondo S."/>
            <person name="Pangilinan J."/>
            <person name="Riley R."/>
            <person name="Labutti K."/>
            <person name="Andreopoulos B."/>
            <person name="Lipzen A."/>
            <person name="Chen C."/>
            <person name="Yanf M."/>
            <person name="Daum C."/>
            <person name="Ng V."/>
            <person name="Clum A."/>
            <person name="Ohm R."/>
            <person name="Martin F."/>
            <person name="Silar P."/>
            <person name="Natvig D."/>
            <person name="Lalanne C."/>
            <person name="Gautier V."/>
            <person name="Ament-Velasquez S.L."/>
            <person name="Kruys A."/>
            <person name="Hutchinson M.I."/>
            <person name="Powell A.J."/>
            <person name="Barry K."/>
            <person name="Miller A.N."/>
            <person name="Grigoriev I.V."/>
            <person name="Debuchy R."/>
            <person name="Gladieux P."/>
            <person name="Thoren M.H."/>
            <person name="Johannesson H."/>
        </authorList>
    </citation>
    <scope>NUCLEOTIDE SEQUENCE</scope>
    <source>
        <strain evidence="1">CBS 123565</strain>
    </source>
</reference>
<proteinExistence type="predicted"/>
<reference evidence="1" key="1">
    <citation type="journal article" date="2023" name="Mol. Phylogenet. Evol.">
        <title>Genome-scale phylogeny and comparative genomics of the fungal order Sordariales.</title>
        <authorList>
            <person name="Hensen N."/>
            <person name="Bonometti L."/>
            <person name="Westerberg I."/>
            <person name="Brannstrom I.O."/>
            <person name="Guillou S."/>
            <person name="Cros-Aarteil S."/>
            <person name="Calhoun S."/>
            <person name="Haridas S."/>
            <person name="Kuo A."/>
            <person name="Mondo S."/>
            <person name="Pangilinan J."/>
            <person name="Riley R."/>
            <person name="LaButti K."/>
            <person name="Andreopoulos B."/>
            <person name="Lipzen A."/>
            <person name="Chen C."/>
            <person name="Yan M."/>
            <person name="Daum C."/>
            <person name="Ng V."/>
            <person name="Clum A."/>
            <person name="Steindorff A."/>
            <person name="Ohm R.A."/>
            <person name="Martin F."/>
            <person name="Silar P."/>
            <person name="Natvig D.O."/>
            <person name="Lalanne C."/>
            <person name="Gautier V."/>
            <person name="Ament-Velasquez S.L."/>
            <person name="Kruys A."/>
            <person name="Hutchinson M.I."/>
            <person name="Powell A.J."/>
            <person name="Barry K."/>
            <person name="Miller A.N."/>
            <person name="Grigoriev I.V."/>
            <person name="Debuchy R."/>
            <person name="Gladieux P."/>
            <person name="Hiltunen Thoren M."/>
            <person name="Johannesson H."/>
        </authorList>
    </citation>
    <scope>NUCLEOTIDE SEQUENCE</scope>
    <source>
        <strain evidence="1">CBS 123565</strain>
    </source>
</reference>
<organism evidence="1 2">
    <name type="scientific">Trichocladium antarcticum</name>
    <dbReference type="NCBI Taxonomy" id="1450529"/>
    <lineage>
        <taxon>Eukaryota</taxon>
        <taxon>Fungi</taxon>
        <taxon>Dikarya</taxon>
        <taxon>Ascomycota</taxon>
        <taxon>Pezizomycotina</taxon>
        <taxon>Sordariomycetes</taxon>
        <taxon>Sordariomycetidae</taxon>
        <taxon>Sordariales</taxon>
        <taxon>Chaetomiaceae</taxon>
        <taxon>Trichocladium</taxon>
    </lineage>
</organism>
<dbReference type="EMBL" id="MU853427">
    <property type="protein sequence ID" value="KAK4131173.1"/>
    <property type="molecule type" value="Genomic_DNA"/>
</dbReference>
<dbReference type="AlphaFoldDB" id="A0AAN6UDU5"/>
<protein>
    <submittedName>
        <fullName evidence="1">Uncharacterized protein</fullName>
    </submittedName>
</protein>
<keyword evidence="2" id="KW-1185">Reference proteome</keyword>